<dbReference type="Proteomes" id="UP001152795">
    <property type="component" value="Unassembled WGS sequence"/>
</dbReference>
<sequence>MKGGLGGITLNKGAVHRWIMGQAERSAITRQCEAMASVTDIKRSRKDLDKKRIAADQKAATNVIQTVQTMINPFDNEYQGLVHLASGSVATVSVTSDMKTMLEKGECTAVEFMESNIVGEEPGIYTKIKTQLQTFSLIGKKVNNKCKKGEIVALKNSKALFAKMLLIAKSRNLEMEEVLTYSLRPYPHPLATNEGDLVKTVKAKLLKMIEDEIQDGSVDLPVGDKAYIFDAMAIIQTLTVLPETFGEHAMDLLAKIVNTAVSLNFSRVDFVCDRYPE</sequence>
<dbReference type="EMBL" id="CACRXK020012629">
    <property type="protein sequence ID" value="CAB4023688.1"/>
    <property type="molecule type" value="Genomic_DNA"/>
</dbReference>
<evidence type="ECO:0000313" key="1">
    <source>
        <dbReference type="EMBL" id="CAB4023688.1"/>
    </source>
</evidence>
<organism evidence="1 2">
    <name type="scientific">Paramuricea clavata</name>
    <name type="common">Red gorgonian</name>
    <name type="synonym">Violescent sea-whip</name>
    <dbReference type="NCBI Taxonomy" id="317549"/>
    <lineage>
        <taxon>Eukaryota</taxon>
        <taxon>Metazoa</taxon>
        <taxon>Cnidaria</taxon>
        <taxon>Anthozoa</taxon>
        <taxon>Octocorallia</taxon>
        <taxon>Malacalcyonacea</taxon>
        <taxon>Plexauridae</taxon>
        <taxon>Paramuricea</taxon>
    </lineage>
</organism>
<accession>A0A7D9J7X0</accession>
<name>A0A7D9J7X0_PARCT</name>
<keyword evidence="2" id="KW-1185">Reference proteome</keyword>
<gene>
    <name evidence="1" type="ORF">PACLA_8A069980</name>
</gene>
<comment type="caution">
    <text evidence="1">The sequence shown here is derived from an EMBL/GenBank/DDBJ whole genome shotgun (WGS) entry which is preliminary data.</text>
</comment>
<reference evidence="1" key="1">
    <citation type="submission" date="2020-04" db="EMBL/GenBank/DDBJ databases">
        <authorList>
            <person name="Alioto T."/>
            <person name="Alioto T."/>
            <person name="Gomez Garrido J."/>
        </authorList>
    </citation>
    <scope>NUCLEOTIDE SEQUENCE</scope>
    <source>
        <strain evidence="1">A484AB</strain>
    </source>
</reference>
<evidence type="ECO:0000313" key="2">
    <source>
        <dbReference type="Proteomes" id="UP001152795"/>
    </source>
</evidence>
<dbReference type="PANTHER" id="PTHR46704:SF9">
    <property type="entry name" value="BHLH DOMAIN-CONTAINING PROTEIN"/>
    <property type="match status" value="1"/>
</dbReference>
<dbReference type="AlphaFoldDB" id="A0A7D9J7X0"/>
<dbReference type="PANTHER" id="PTHR46704">
    <property type="entry name" value="CXC DOMAIN-CONTAINING PROTEIN-RELATED"/>
    <property type="match status" value="1"/>
</dbReference>
<protein>
    <submittedName>
        <fullName evidence="1">Uncharacterized protein</fullName>
    </submittedName>
</protein>
<proteinExistence type="predicted"/>
<dbReference type="OrthoDB" id="5984884at2759"/>